<dbReference type="PANTHER" id="PTHR36842">
    <property type="entry name" value="PROTEIN TOLB HOMOLOG"/>
    <property type="match status" value="1"/>
</dbReference>
<dbReference type="RefSeq" id="WP_239363250.1">
    <property type="nucleotide sequence ID" value="NZ_JAKREW010000005.1"/>
</dbReference>
<dbReference type="InterPro" id="IPR011659">
    <property type="entry name" value="WD40"/>
</dbReference>
<proteinExistence type="inferred from homology"/>
<dbReference type="InterPro" id="IPR011042">
    <property type="entry name" value="6-blade_b-propeller_TolB-like"/>
</dbReference>
<dbReference type="Pfam" id="PF00353">
    <property type="entry name" value="HemolysinCabind"/>
    <property type="match status" value="2"/>
</dbReference>
<dbReference type="Proteomes" id="UP001201701">
    <property type="component" value="Unassembled WGS sequence"/>
</dbReference>
<name>A0ABS9QBU3_9HYPH</name>
<dbReference type="SUPFAM" id="SSF51120">
    <property type="entry name" value="beta-Roll"/>
    <property type="match status" value="1"/>
</dbReference>
<protein>
    <recommendedName>
        <fullName evidence="4">Calcium-binding protein</fullName>
    </recommendedName>
</protein>
<comment type="caution">
    <text evidence="2">The sequence shown here is derived from an EMBL/GenBank/DDBJ whole genome shotgun (WGS) entry which is preliminary data.</text>
</comment>
<evidence type="ECO:0008006" key="4">
    <source>
        <dbReference type="Google" id="ProtNLM"/>
    </source>
</evidence>
<dbReference type="EMBL" id="JAKREW010000005">
    <property type="protein sequence ID" value="MCG7504893.1"/>
    <property type="molecule type" value="Genomic_DNA"/>
</dbReference>
<dbReference type="SUPFAM" id="SSF82171">
    <property type="entry name" value="DPP6 N-terminal domain-like"/>
    <property type="match status" value="1"/>
</dbReference>
<reference evidence="2 3" key="1">
    <citation type="submission" date="2022-02" db="EMBL/GenBank/DDBJ databases">
        <title>Draft genome sequence of Mezorhizobium retamae strain IRAMC:0171 isolated from Retama raetam nodules.</title>
        <authorList>
            <person name="Bengaied R."/>
            <person name="Sbissi I."/>
            <person name="Huber K."/>
            <person name="Ghodbane F."/>
            <person name="Nouioui I."/>
            <person name="Tarhouni M."/>
            <person name="Gtari M."/>
        </authorList>
    </citation>
    <scope>NUCLEOTIDE SEQUENCE [LARGE SCALE GENOMIC DNA]</scope>
    <source>
        <strain evidence="2 3">IRAMC:0171</strain>
    </source>
</reference>
<dbReference type="Pfam" id="PF07676">
    <property type="entry name" value="PD40"/>
    <property type="match status" value="3"/>
</dbReference>
<sequence length="558" mass="59023">MGTQTTIPDETLQTFQAERISVSSDGTEANNNSGSPSISADGRYVAYGSDATNLVPGDTNSVVDIFVFDRDTNTTERVSVASDGTEANDHSAQPSISADGRFVTYASGASSLVPGDTGGYDIFVFDRETETTTRISVPGDATEVFYQCFNPSISADGRFITYDSNASSLVSGDTNGTTDVFVFDRLTNTTTRVSVASDGSEANDSSDDPSISADGRFVTYRSHASNLVSGDTNGTGDVFVLDRQTGTTTRVSVPTDAGDEGGFQPEISANGQFVSYSKSLQGVFVFDRLTNTTTAASEGTGFHSSISADGRFVTYDNVFTDRPNDTTDVFLFDRLTNTIATVSETNNLSGGPSISADGRFLAYSSNATNLVPGDTNGAHDIFVVQIEGAPPVDGVVKDGNDGNDILKGTHRNDVLRGHDGKDLLFGLKGDDRLDGGEGNDKIFAGTGDDIVLGGAGNDRIWTGKGSDLVIFNEGDGRDRVFDFDQRRHANDLSFDRVQLDVSIGSNHIDDFAELEALVASGDIGLNTRSGSLTLTFDTGDVLTLGGVRTLSAEDWLFV</sequence>
<evidence type="ECO:0000313" key="3">
    <source>
        <dbReference type="Proteomes" id="UP001201701"/>
    </source>
</evidence>
<dbReference type="Gene3D" id="2.150.10.10">
    <property type="entry name" value="Serralysin-like metalloprotease, C-terminal"/>
    <property type="match status" value="1"/>
</dbReference>
<dbReference type="InterPro" id="IPR011049">
    <property type="entry name" value="Serralysin-like_metalloprot_C"/>
</dbReference>
<comment type="similarity">
    <text evidence="1">Belongs to the TolB family.</text>
</comment>
<dbReference type="InterPro" id="IPR001343">
    <property type="entry name" value="Hemolysn_Ca-bd"/>
</dbReference>
<keyword evidence="3" id="KW-1185">Reference proteome</keyword>
<dbReference type="PRINTS" id="PR00313">
    <property type="entry name" value="CABNDNGRPT"/>
</dbReference>
<evidence type="ECO:0000313" key="2">
    <source>
        <dbReference type="EMBL" id="MCG7504893.1"/>
    </source>
</evidence>
<organism evidence="2 3">
    <name type="scientific">Mesorhizobium retamae</name>
    <dbReference type="NCBI Taxonomy" id="2912854"/>
    <lineage>
        <taxon>Bacteria</taxon>
        <taxon>Pseudomonadati</taxon>
        <taxon>Pseudomonadota</taxon>
        <taxon>Alphaproteobacteria</taxon>
        <taxon>Hyphomicrobiales</taxon>
        <taxon>Phyllobacteriaceae</taxon>
        <taxon>Mesorhizobium</taxon>
    </lineage>
</organism>
<gene>
    <name evidence="2" type="ORF">L4923_07655</name>
</gene>
<accession>A0ABS9QBU3</accession>
<evidence type="ECO:0000256" key="1">
    <source>
        <dbReference type="ARBA" id="ARBA00009820"/>
    </source>
</evidence>
<dbReference type="Gene3D" id="2.120.10.30">
    <property type="entry name" value="TolB, C-terminal domain"/>
    <property type="match status" value="2"/>
</dbReference>